<dbReference type="STRING" id="416591.Tlet_1422"/>
<comment type="cofactor">
    <cofactor evidence="2">
        <name>Mg(2+)</name>
        <dbReference type="ChEBI" id="CHEBI:18420"/>
    </cofactor>
</comment>
<evidence type="ECO:0000256" key="9">
    <source>
        <dbReference type="ARBA" id="ARBA00023049"/>
    </source>
</evidence>
<dbReference type="GO" id="GO:0004177">
    <property type="term" value="F:aminopeptidase activity"/>
    <property type="evidence" value="ECO:0007669"/>
    <property type="project" value="UniProtKB-KW"/>
</dbReference>
<comment type="cofactor">
    <cofactor evidence="3">
        <name>Zn(2+)</name>
        <dbReference type="ChEBI" id="CHEBI:29105"/>
    </cofactor>
</comment>
<accession>A8F744</accession>
<reference evidence="10 11" key="2">
    <citation type="journal article" date="2009" name="Proc. Natl. Acad. Sci. U.S.A.">
        <title>On the chimeric nature, thermophilic origin, and phylogenetic placement of the Thermotogales.</title>
        <authorList>
            <person name="Zhaxybayeva O."/>
            <person name="Swithers K.S."/>
            <person name="Lapierre P."/>
            <person name="Fournier G.P."/>
            <person name="Bickhart D.M."/>
            <person name="DeBoy R.T."/>
            <person name="Nelson K.E."/>
            <person name="Nesbo C.L."/>
            <person name="Doolittle W.F."/>
            <person name="Gogarten J.P."/>
            <person name="Noll K.M."/>
        </authorList>
    </citation>
    <scope>NUCLEOTIDE SEQUENCE [LARGE SCALE GENOMIC DNA]</scope>
    <source>
        <strain evidence="11">ATCC BAA-301 / DSM 14385 / NBRC 107922 / TMO</strain>
    </source>
</reference>
<keyword evidence="5 10" id="KW-0031">Aminopeptidase</keyword>
<evidence type="ECO:0000256" key="3">
    <source>
        <dbReference type="ARBA" id="ARBA00001947"/>
    </source>
</evidence>
<dbReference type="RefSeq" id="WP_012003454.1">
    <property type="nucleotide sequence ID" value="NC_009828.1"/>
</dbReference>
<evidence type="ECO:0000256" key="6">
    <source>
        <dbReference type="ARBA" id="ARBA00022670"/>
    </source>
</evidence>
<dbReference type="EMBL" id="CP000812">
    <property type="protein sequence ID" value="ABV33978.1"/>
    <property type="molecule type" value="Genomic_DNA"/>
</dbReference>
<evidence type="ECO:0000256" key="7">
    <source>
        <dbReference type="ARBA" id="ARBA00022723"/>
    </source>
</evidence>
<dbReference type="Proteomes" id="UP000002016">
    <property type="component" value="Chromosome"/>
</dbReference>
<dbReference type="GO" id="GO:0046872">
    <property type="term" value="F:metal ion binding"/>
    <property type="evidence" value="ECO:0007669"/>
    <property type="project" value="UniProtKB-KW"/>
</dbReference>
<keyword evidence="7" id="KW-0479">Metal-binding</keyword>
<dbReference type="GO" id="GO:0008237">
    <property type="term" value="F:metallopeptidase activity"/>
    <property type="evidence" value="ECO:0007669"/>
    <property type="project" value="UniProtKB-KW"/>
</dbReference>
<evidence type="ECO:0000313" key="10">
    <source>
        <dbReference type="EMBL" id="ABV33978.1"/>
    </source>
</evidence>
<dbReference type="eggNOG" id="COG2309">
    <property type="taxonomic scope" value="Bacteria"/>
</dbReference>
<dbReference type="InterPro" id="IPR000787">
    <property type="entry name" value="Peptidase_M29"/>
</dbReference>
<evidence type="ECO:0000256" key="4">
    <source>
        <dbReference type="ARBA" id="ARBA00008236"/>
    </source>
</evidence>
<dbReference type="AlphaFoldDB" id="A8F744"/>
<comment type="similarity">
    <text evidence="4">Belongs to the peptidase M29 family.</text>
</comment>
<sequence>MDERWRKLGDLLVNYSLEIKRDEKLLITMEEINSYPATCGVYEAAVKVGAYPQIVFRSEKLNRILTKFGSDEQIARIPEIESYGMEWADVYIGLRGAANLNECWAVPADKLSKLRRALGKLSTLRWQKTRWCLVRIPSVTLAQQGGIDEDTLEEMFFDACFLNWPQISKKWNDCVKILNKGKHVRLAGKRTDLSFSVEGRSWSVDDGRINMPGGEISTAPVEHTVEGTIYFDSPAVFGGKVVQDITLRWKMGELVQATASKNEEFLKAVLSTDPGASRIGEFAIGTNPGLKHMCGDILLDEKIYGTIHIAMGRAYPDVGGTNQSAIHWDIIKDLRDEGEIYLDGELIFKNGQLLI</sequence>
<gene>
    <name evidence="10" type="ordered locus">Tlet_1422</name>
</gene>
<evidence type="ECO:0000256" key="5">
    <source>
        <dbReference type="ARBA" id="ARBA00022438"/>
    </source>
</evidence>
<dbReference type="KEGG" id="tle:Tlet_1422"/>
<dbReference type="SUPFAM" id="SSF144052">
    <property type="entry name" value="Thermophilic metalloprotease-like"/>
    <property type="match status" value="1"/>
</dbReference>
<dbReference type="GO" id="GO:0006508">
    <property type="term" value="P:proteolysis"/>
    <property type="evidence" value="ECO:0007669"/>
    <property type="project" value="UniProtKB-KW"/>
</dbReference>
<proteinExistence type="inferred from homology"/>
<dbReference type="Pfam" id="PF02073">
    <property type="entry name" value="Peptidase_M29"/>
    <property type="match status" value="1"/>
</dbReference>
<evidence type="ECO:0000313" key="11">
    <source>
        <dbReference type="Proteomes" id="UP000002016"/>
    </source>
</evidence>
<dbReference type="OrthoDB" id="9803993at2"/>
<comment type="cofactor">
    <cofactor evidence="1">
        <name>Co(2+)</name>
        <dbReference type="ChEBI" id="CHEBI:48828"/>
    </cofactor>
</comment>
<dbReference type="InterPro" id="IPR052170">
    <property type="entry name" value="M29_Exopeptidase"/>
</dbReference>
<dbReference type="HOGENOM" id="CLU_057697_0_0_0"/>
<dbReference type="PANTHER" id="PTHR34448:SF1">
    <property type="entry name" value="BLL6088 PROTEIN"/>
    <property type="match status" value="1"/>
</dbReference>
<keyword evidence="9" id="KW-0482">Metalloprotease</keyword>
<keyword evidence="11" id="KW-1185">Reference proteome</keyword>
<evidence type="ECO:0000256" key="8">
    <source>
        <dbReference type="ARBA" id="ARBA00022801"/>
    </source>
</evidence>
<keyword evidence="6" id="KW-0645">Protease</keyword>
<dbReference type="InterPro" id="IPR035097">
    <property type="entry name" value="M29_N-terminal"/>
</dbReference>
<dbReference type="PANTHER" id="PTHR34448">
    <property type="entry name" value="AMINOPEPTIDASE"/>
    <property type="match status" value="1"/>
</dbReference>
<evidence type="ECO:0000256" key="2">
    <source>
        <dbReference type="ARBA" id="ARBA00001946"/>
    </source>
</evidence>
<name>A8F744_PSELT</name>
<keyword evidence="8" id="KW-0378">Hydrolase</keyword>
<dbReference type="Gene3D" id="3.40.1830.10">
    <property type="entry name" value="Thermophilic metalloprotease (M29)"/>
    <property type="match status" value="1"/>
</dbReference>
<reference evidence="10 11" key="1">
    <citation type="submission" date="2007-08" db="EMBL/GenBank/DDBJ databases">
        <title>Complete sequence of Thermotoga lettingae TMO.</title>
        <authorList>
            <consortium name="US DOE Joint Genome Institute"/>
            <person name="Copeland A."/>
            <person name="Lucas S."/>
            <person name="Lapidus A."/>
            <person name="Barry K."/>
            <person name="Glavina del Rio T."/>
            <person name="Dalin E."/>
            <person name="Tice H."/>
            <person name="Pitluck S."/>
            <person name="Foster B."/>
            <person name="Bruce D."/>
            <person name="Schmutz J."/>
            <person name="Larimer F."/>
            <person name="Land M."/>
            <person name="Hauser L."/>
            <person name="Kyrpides N."/>
            <person name="Mikhailova N."/>
            <person name="Nelson K."/>
            <person name="Gogarten J.P."/>
            <person name="Noll K."/>
            <person name="Richardson P."/>
        </authorList>
    </citation>
    <scope>NUCLEOTIDE SEQUENCE [LARGE SCALE GENOMIC DNA]</scope>
    <source>
        <strain evidence="11">ATCC BAA-301 / DSM 14385 / NBRC 107922 / TMO</strain>
    </source>
</reference>
<protein>
    <submittedName>
        <fullName evidence="10">Peptidase M29 aminopeptidase II</fullName>
    </submittedName>
</protein>
<evidence type="ECO:0000256" key="1">
    <source>
        <dbReference type="ARBA" id="ARBA00001941"/>
    </source>
</evidence>
<organism evidence="10 11">
    <name type="scientific">Pseudothermotoga lettingae (strain ATCC BAA-301 / DSM 14385 / NBRC 107922 / TMO)</name>
    <name type="common">Thermotoga lettingae</name>
    <dbReference type="NCBI Taxonomy" id="416591"/>
    <lineage>
        <taxon>Bacteria</taxon>
        <taxon>Thermotogati</taxon>
        <taxon>Thermotogota</taxon>
        <taxon>Thermotogae</taxon>
        <taxon>Thermotogales</taxon>
        <taxon>Thermotogaceae</taxon>
        <taxon>Pseudothermotoga</taxon>
    </lineage>
</organism>